<accession>A0AAV7RAJ7</accession>
<dbReference type="Proteomes" id="UP001066276">
    <property type="component" value="Chromosome 5"/>
</dbReference>
<feature type="region of interest" description="Disordered" evidence="1">
    <location>
        <begin position="65"/>
        <end position="99"/>
    </location>
</feature>
<organism evidence="2 3">
    <name type="scientific">Pleurodeles waltl</name>
    <name type="common">Iberian ribbed newt</name>
    <dbReference type="NCBI Taxonomy" id="8319"/>
    <lineage>
        <taxon>Eukaryota</taxon>
        <taxon>Metazoa</taxon>
        <taxon>Chordata</taxon>
        <taxon>Craniata</taxon>
        <taxon>Vertebrata</taxon>
        <taxon>Euteleostomi</taxon>
        <taxon>Amphibia</taxon>
        <taxon>Batrachia</taxon>
        <taxon>Caudata</taxon>
        <taxon>Salamandroidea</taxon>
        <taxon>Salamandridae</taxon>
        <taxon>Pleurodelinae</taxon>
        <taxon>Pleurodeles</taxon>
    </lineage>
</organism>
<gene>
    <name evidence="2" type="ORF">NDU88_001301</name>
</gene>
<evidence type="ECO:0000313" key="2">
    <source>
        <dbReference type="EMBL" id="KAJ1148466.1"/>
    </source>
</evidence>
<comment type="caution">
    <text evidence="2">The sequence shown here is derived from an EMBL/GenBank/DDBJ whole genome shotgun (WGS) entry which is preliminary data.</text>
</comment>
<feature type="region of interest" description="Disordered" evidence="1">
    <location>
        <begin position="1"/>
        <end position="37"/>
    </location>
</feature>
<dbReference type="EMBL" id="JANPWB010000009">
    <property type="protein sequence ID" value="KAJ1148466.1"/>
    <property type="molecule type" value="Genomic_DNA"/>
</dbReference>
<dbReference type="AlphaFoldDB" id="A0AAV7RAJ7"/>
<evidence type="ECO:0000313" key="3">
    <source>
        <dbReference type="Proteomes" id="UP001066276"/>
    </source>
</evidence>
<sequence>MSVHRARRGASASRQGQRSIPGLPRAPPLDTSHTAQQTSTQIHLSILRLARKALFVGFVCPRDERGGHVRAKGRPGRLPQTSLRTSSSPSVPGVKQSNISPSLLQPHLQARITYKSFSAGLSINRPLSDTLCLAGAPKSSSCCMVQPKHPELTYVKTPLESGTKCSLRQLTSVSEPPVLGVQDSHPGVLRRVKLYLYKYP</sequence>
<feature type="compositionally biased region" description="Low complexity" evidence="1">
    <location>
        <begin position="9"/>
        <end position="19"/>
    </location>
</feature>
<reference evidence="2" key="1">
    <citation type="journal article" date="2022" name="bioRxiv">
        <title>Sequencing and chromosome-scale assembly of the giantPleurodeles waltlgenome.</title>
        <authorList>
            <person name="Brown T."/>
            <person name="Elewa A."/>
            <person name="Iarovenko S."/>
            <person name="Subramanian E."/>
            <person name="Araus A.J."/>
            <person name="Petzold A."/>
            <person name="Susuki M."/>
            <person name="Suzuki K.-i.T."/>
            <person name="Hayashi T."/>
            <person name="Toyoda A."/>
            <person name="Oliveira C."/>
            <person name="Osipova E."/>
            <person name="Leigh N.D."/>
            <person name="Simon A."/>
            <person name="Yun M.H."/>
        </authorList>
    </citation>
    <scope>NUCLEOTIDE SEQUENCE</scope>
    <source>
        <strain evidence="2">20211129_DDA</strain>
        <tissue evidence="2">Liver</tissue>
    </source>
</reference>
<feature type="compositionally biased region" description="Polar residues" evidence="1">
    <location>
        <begin position="79"/>
        <end position="99"/>
    </location>
</feature>
<protein>
    <submittedName>
        <fullName evidence="2">Uncharacterized protein</fullName>
    </submittedName>
</protein>
<name>A0AAV7RAJ7_PLEWA</name>
<keyword evidence="3" id="KW-1185">Reference proteome</keyword>
<proteinExistence type="predicted"/>
<evidence type="ECO:0000256" key="1">
    <source>
        <dbReference type="SAM" id="MobiDB-lite"/>
    </source>
</evidence>